<proteinExistence type="predicted"/>
<comment type="caution">
    <text evidence="1">The sequence shown here is derived from an EMBL/GenBank/DDBJ whole genome shotgun (WGS) entry which is preliminary data.</text>
</comment>
<dbReference type="Proteomes" id="UP001638806">
    <property type="component" value="Unassembled WGS sequence"/>
</dbReference>
<accession>A0ACC4E756</accession>
<name>A0ACC4E756_PURLI</name>
<protein>
    <submittedName>
        <fullName evidence="1">Uncharacterized protein</fullName>
    </submittedName>
</protein>
<sequence>MAPTSSELAKRYYCNGYGYCYNSRWYDWGRWVVVGAIIFFCLLILLSCTCVARRRRRRGAQPMYGTGWMAPAGKRATTSRAMTSSSTSKAGTSRPATPTPPPAYGQQHPQYTGTTFNPNDGYYGQQQGQQYGVQQPAHTYQREGNFSPPRDRLPANHELRRTSRPRGAARADATHEVDKTVALGNAIVGRHKPSPDPHDAIAPQAGTGPPPPTSSTWRPQKFLPFLNSGSLLGNDERRQALLFSAGQVGQRIPIREGAAGSTFGSLSSALGRGWMDEPSHSFHHDPGVRHSLDGAGPLAICPSRLLAPTRRSRASPILVPPEVTRSTKGRVGATEDDFRSLSRLDNVLVPSFASSRRLDITLSTSRHSFRPRSRPRGFYAARIPRPFFHTDSHTTVGQTSPERRDRSFTSSDHENYLALPFQTTNLRLDPRRRRYGEENLRGGVLDQLKDVVARAVVAGLSRRDIISDAQGKVTDVKTAFSSWDNCMKASFCKWPVIAVIVVGGLILLGIAWCIIRCYQQQTPMQAPFPPATSKHPVYEPPQYAEFDVSKKGSEDALPHMPSWEGAGSKKVVLEEEEMEMNQLKKSPNSTPAQPPLASPSTGPVSPMGMNGHSPYDNPRGGPNGYMPNQSQQALGHGRLSPGQSQQNLGAYSQGQPGYNNVAANRESGFGLDQPYDDPALGGTPGQHPPASGYMANAQNQAYVPPVIAGMGQGRQSPAPGRHMNQGYAEMPAEAGHMNEYGQRSPQDAQSGYGMRRQNTGDNGAVAGSRPPYGMDPRMRNSPGPRRTPGPRNDNALRDPRYGSPAPMNRTYSPAPPPDRHFSPAPERQLSPAPGRHRGQDHRPPPLARPPISPGFAQSPPQSPIRNNSGFDFTSGYARPENSERRPNEPKQSPTQEAYPGYKPYQPAQ</sequence>
<dbReference type="EMBL" id="JBGNUJ010000002">
    <property type="protein sequence ID" value="KAL3964168.1"/>
    <property type="molecule type" value="Genomic_DNA"/>
</dbReference>
<organism evidence="1 2">
    <name type="scientific">Purpureocillium lilacinum</name>
    <name type="common">Paecilomyces lilacinus</name>
    <dbReference type="NCBI Taxonomy" id="33203"/>
    <lineage>
        <taxon>Eukaryota</taxon>
        <taxon>Fungi</taxon>
        <taxon>Dikarya</taxon>
        <taxon>Ascomycota</taxon>
        <taxon>Pezizomycotina</taxon>
        <taxon>Sordariomycetes</taxon>
        <taxon>Hypocreomycetidae</taxon>
        <taxon>Hypocreales</taxon>
        <taxon>Ophiocordycipitaceae</taxon>
        <taxon>Purpureocillium</taxon>
    </lineage>
</organism>
<evidence type="ECO:0000313" key="2">
    <source>
        <dbReference type="Proteomes" id="UP001638806"/>
    </source>
</evidence>
<evidence type="ECO:0000313" key="1">
    <source>
        <dbReference type="EMBL" id="KAL3964168.1"/>
    </source>
</evidence>
<reference evidence="1" key="1">
    <citation type="submission" date="2024-12" db="EMBL/GenBank/DDBJ databases">
        <title>Comparative genomics and development of molecular markers within Purpureocillium lilacinum and among Purpureocillium species.</title>
        <authorList>
            <person name="Yeh Z.-Y."/>
            <person name="Ni N.-T."/>
            <person name="Lo P.-H."/>
            <person name="Mushyakhwo K."/>
            <person name="Lin C.-F."/>
            <person name="Nai Y.-S."/>
        </authorList>
    </citation>
    <scope>NUCLEOTIDE SEQUENCE</scope>
    <source>
        <strain evidence="1">NCHU-NPUST-175</strain>
    </source>
</reference>
<gene>
    <name evidence="1" type="ORF">ACCO45_001172</name>
</gene>
<keyword evidence="2" id="KW-1185">Reference proteome</keyword>